<reference evidence="11 12" key="1">
    <citation type="submission" date="2018-04" db="EMBL/GenBank/DDBJ databases">
        <title>Genomic Encyclopedia of Archaeal and Bacterial Type Strains, Phase II (KMG-II): from individual species to whole genera.</title>
        <authorList>
            <person name="Goeker M."/>
        </authorList>
    </citation>
    <scope>NUCLEOTIDE SEQUENCE [LARGE SCALE GENOMIC DNA]</scope>
    <source>
        <strain evidence="11 12">DSM 28823</strain>
    </source>
</reference>
<evidence type="ECO:0000313" key="12">
    <source>
        <dbReference type="Proteomes" id="UP000243525"/>
    </source>
</evidence>
<evidence type="ECO:0000256" key="7">
    <source>
        <dbReference type="ARBA" id="ARBA00023136"/>
    </source>
</evidence>
<evidence type="ECO:0000256" key="3">
    <source>
        <dbReference type="ARBA" id="ARBA00022692"/>
    </source>
</evidence>
<dbReference type="AlphaFoldDB" id="A0A2T5C0S0"/>
<evidence type="ECO:0000256" key="8">
    <source>
        <dbReference type="SAM" id="MobiDB-lite"/>
    </source>
</evidence>
<dbReference type="Pfam" id="PF18967">
    <property type="entry name" value="PycTM"/>
    <property type="match status" value="1"/>
</dbReference>
<comment type="caution">
    <text evidence="11">The sequence shown here is derived from an EMBL/GenBank/DDBJ whole genome shotgun (WGS) entry which is preliminary data.</text>
</comment>
<feature type="transmembrane region" description="Helical" evidence="9">
    <location>
        <begin position="167"/>
        <end position="190"/>
    </location>
</feature>
<feature type="domain" description="Pycsar effector protein" evidence="10">
    <location>
        <begin position="25"/>
        <end position="185"/>
    </location>
</feature>
<dbReference type="GO" id="GO:0000166">
    <property type="term" value="F:nucleotide binding"/>
    <property type="evidence" value="ECO:0007669"/>
    <property type="project" value="UniProtKB-KW"/>
</dbReference>
<evidence type="ECO:0000259" key="10">
    <source>
        <dbReference type="Pfam" id="PF18967"/>
    </source>
</evidence>
<keyword evidence="6" id="KW-0051">Antiviral defense</keyword>
<evidence type="ECO:0000256" key="5">
    <source>
        <dbReference type="ARBA" id="ARBA00022989"/>
    </source>
</evidence>
<dbReference type="EMBL" id="QAAD01000010">
    <property type="protein sequence ID" value="PTN08181.1"/>
    <property type="molecule type" value="Genomic_DNA"/>
</dbReference>
<sequence>MNEEPEKDAAKQPKQKTTEKGIESMFRLTASNQMRLSSIGDKKANILISINSILISVSAAVATRQAMDYQQFLPALLVLFLSSLVSLIFAILSCRPELKPINVTDEELKQRKVNLLSFGNFNRIPYPKYHQAMREMMDDYDYLYGNLIKDQYALGKALYRKFRLLRIAYNIFMYGFIFAAVVFVLNYLMIQ</sequence>
<protein>
    <recommendedName>
        <fullName evidence="10">Pycsar effector protein domain-containing protein</fullName>
    </recommendedName>
</protein>
<organism evidence="11 12">
    <name type="scientific">Mangrovibacterium marinum</name>
    <dbReference type="NCBI Taxonomy" id="1639118"/>
    <lineage>
        <taxon>Bacteria</taxon>
        <taxon>Pseudomonadati</taxon>
        <taxon>Bacteroidota</taxon>
        <taxon>Bacteroidia</taxon>
        <taxon>Marinilabiliales</taxon>
        <taxon>Prolixibacteraceae</taxon>
        <taxon>Mangrovibacterium</taxon>
    </lineage>
</organism>
<keyword evidence="12" id="KW-1185">Reference proteome</keyword>
<evidence type="ECO:0000256" key="1">
    <source>
        <dbReference type="ARBA" id="ARBA00004236"/>
    </source>
</evidence>
<evidence type="ECO:0000256" key="9">
    <source>
        <dbReference type="SAM" id="Phobius"/>
    </source>
</evidence>
<keyword evidence="7 9" id="KW-0472">Membrane</keyword>
<dbReference type="RefSeq" id="WP_107822626.1">
    <property type="nucleotide sequence ID" value="NZ_OY782574.1"/>
</dbReference>
<evidence type="ECO:0000256" key="2">
    <source>
        <dbReference type="ARBA" id="ARBA00022475"/>
    </source>
</evidence>
<keyword evidence="5 9" id="KW-1133">Transmembrane helix</keyword>
<keyword evidence="2" id="KW-1003">Cell membrane</keyword>
<proteinExistence type="predicted"/>
<dbReference type="OrthoDB" id="5728337at2"/>
<keyword evidence="4" id="KW-0547">Nucleotide-binding</keyword>
<name>A0A2T5C0S0_9BACT</name>
<feature type="transmembrane region" description="Helical" evidence="9">
    <location>
        <begin position="72"/>
        <end position="92"/>
    </location>
</feature>
<evidence type="ECO:0000313" key="11">
    <source>
        <dbReference type="EMBL" id="PTN08181.1"/>
    </source>
</evidence>
<dbReference type="GO" id="GO:0005886">
    <property type="term" value="C:plasma membrane"/>
    <property type="evidence" value="ECO:0007669"/>
    <property type="project" value="UniProtKB-SubCell"/>
</dbReference>
<keyword evidence="3 9" id="KW-0812">Transmembrane</keyword>
<evidence type="ECO:0000256" key="4">
    <source>
        <dbReference type="ARBA" id="ARBA00022741"/>
    </source>
</evidence>
<accession>A0A2T5C0S0</accession>
<gene>
    <name evidence="11" type="ORF">C8N47_11067</name>
</gene>
<evidence type="ECO:0000256" key="6">
    <source>
        <dbReference type="ARBA" id="ARBA00023118"/>
    </source>
</evidence>
<feature type="transmembrane region" description="Helical" evidence="9">
    <location>
        <begin position="44"/>
        <end position="66"/>
    </location>
</feature>
<dbReference type="GO" id="GO:0051607">
    <property type="term" value="P:defense response to virus"/>
    <property type="evidence" value="ECO:0007669"/>
    <property type="project" value="UniProtKB-KW"/>
</dbReference>
<dbReference type="Proteomes" id="UP000243525">
    <property type="component" value="Unassembled WGS sequence"/>
</dbReference>
<feature type="compositionally biased region" description="Basic and acidic residues" evidence="8">
    <location>
        <begin position="7"/>
        <end position="21"/>
    </location>
</feature>
<dbReference type="InterPro" id="IPR043760">
    <property type="entry name" value="PycTM_dom"/>
</dbReference>
<comment type="subcellular location">
    <subcellularLocation>
        <location evidence="1">Cell membrane</location>
    </subcellularLocation>
</comment>
<feature type="region of interest" description="Disordered" evidence="8">
    <location>
        <begin position="1"/>
        <end position="21"/>
    </location>
</feature>